<evidence type="ECO:0000256" key="2">
    <source>
        <dbReference type="PROSITE-ProRule" id="PRU00723"/>
    </source>
</evidence>
<evidence type="ECO:0000313" key="7">
    <source>
        <dbReference type="RefSeq" id="XP_027094893.1"/>
    </source>
</evidence>
<keyword evidence="2" id="KW-0863">Zinc-finger</keyword>
<feature type="transmembrane region" description="Helical" evidence="4">
    <location>
        <begin position="12"/>
        <end position="32"/>
    </location>
</feature>
<sequence>MDARMLPLSWEAVMLICVFASGMRWFGLWQFVEGGERGRQVRLFLSEETPAQVGFGCQDHLQAKTSWSSNSNSLVSDDNLPPGFEGTQPANLLWNKLPQIPLIKWKCPPRFVLDDAWRVVAGEESVEVERENRRENTVLEAIYPRPSAIPPDPSTDAGAEISSDEPVTHIPITPIEDEDAPAPTNALFDSVTMNTLPLSLQSQPLTPGASSSHVTINHPQRAPATEVITGVDLDVVAAAHAALSAVMTNTNQGNMIDRDLLIKILSDPKMVEQLVKNHGSSTSTQTMPATSMQNVPTNMQHMASISTRMPVASMQNVPATAIPNIASTTTQSIPGPSMPNRPRPMTPGISLSDQSQISISRTDRPLAHISRPEVVAPPVTAASGGVFYPPSRIASISNMRPPVPDVVSAPSPSVGAPVAKDINYYKSLIQQHGGDRQEPMLHYNNRSNTPLLSAREPLNNPKSRDMKPKIMKPCMYFNSSRGCRNGANCAYQHDESSPQQRVNGMPDSQSAKRMKMDREITGT</sequence>
<keyword evidence="2" id="KW-0479">Metal-binding</keyword>
<keyword evidence="4" id="KW-1133">Transmembrane helix</keyword>
<proteinExistence type="predicted"/>
<dbReference type="Proteomes" id="UP001652660">
    <property type="component" value="Chromosome 10c"/>
</dbReference>
<evidence type="ECO:0000256" key="1">
    <source>
        <dbReference type="ARBA" id="ARBA00023125"/>
    </source>
</evidence>
<keyword evidence="4" id="KW-0812">Transmembrane</keyword>
<dbReference type="PROSITE" id="PS50103">
    <property type="entry name" value="ZF_C3H1"/>
    <property type="match status" value="1"/>
</dbReference>
<keyword evidence="2" id="KW-0862">Zinc</keyword>
<keyword evidence="1" id="KW-0238">DNA-binding</keyword>
<protein>
    <submittedName>
        <fullName evidence="7">Zinc finger CCCH domain-containing protein 6</fullName>
    </submittedName>
</protein>
<dbReference type="GO" id="GO:0003677">
    <property type="term" value="F:DNA binding"/>
    <property type="evidence" value="ECO:0007669"/>
    <property type="project" value="UniProtKB-KW"/>
</dbReference>
<feature type="region of interest" description="Disordered" evidence="3">
    <location>
        <begin position="446"/>
        <end position="467"/>
    </location>
</feature>
<feature type="zinc finger region" description="C3H1-type" evidence="2">
    <location>
        <begin position="468"/>
        <end position="496"/>
    </location>
</feature>
<dbReference type="RefSeq" id="XP_027094893.1">
    <property type="nucleotide sequence ID" value="XM_027239092.1"/>
</dbReference>
<dbReference type="AlphaFoldDB" id="A0A6P6UWH4"/>
<gene>
    <name evidence="7" type="primary">LOC113714943</name>
</gene>
<keyword evidence="6" id="KW-1185">Reference proteome</keyword>
<reference evidence="6" key="1">
    <citation type="journal article" date="2025" name="Foods">
        <title>Unveiling the Microbial Signatures of Arabica Coffee Cherries: Insights into Ripeness Specific Diversity, Functional Traits, and Implications for Quality and Safety.</title>
        <authorList>
            <consortium name="RefSeq"/>
            <person name="Tenea G.N."/>
            <person name="Cifuentes V."/>
            <person name="Reyes P."/>
            <person name="Cevallos-Vallejos M."/>
        </authorList>
    </citation>
    <scope>NUCLEOTIDE SEQUENCE [LARGE SCALE GENOMIC DNA]</scope>
</reference>
<dbReference type="GeneID" id="113714943"/>
<dbReference type="InterPro" id="IPR000571">
    <property type="entry name" value="Znf_CCCH"/>
</dbReference>
<dbReference type="PANTHER" id="PTHR33400:SF2">
    <property type="entry name" value="ZINC FINGER CCCH DOMAIN-CONTAINING PROTEIN 6"/>
    <property type="match status" value="1"/>
</dbReference>
<feature type="domain" description="C3H1-type" evidence="5">
    <location>
        <begin position="468"/>
        <end position="496"/>
    </location>
</feature>
<name>A0A6P6UWH4_COFAR</name>
<evidence type="ECO:0000256" key="4">
    <source>
        <dbReference type="SAM" id="Phobius"/>
    </source>
</evidence>
<feature type="compositionally biased region" description="Polar residues" evidence="3">
    <location>
        <begin position="497"/>
        <end position="511"/>
    </location>
</feature>
<reference evidence="7" key="2">
    <citation type="submission" date="2025-08" db="UniProtKB">
        <authorList>
            <consortium name="RefSeq"/>
        </authorList>
    </citation>
    <scope>IDENTIFICATION</scope>
    <source>
        <tissue evidence="7">Leaves</tissue>
    </source>
</reference>
<feature type="region of interest" description="Disordered" evidence="3">
    <location>
        <begin position="493"/>
        <end position="523"/>
    </location>
</feature>
<evidence type="ECO:0000313" key="6">
    <source>
        <dbReference type="Proteomes" id="UP001652660"/>
    </source>
</evidence>
<evidence type="ECO:0000259" key="5">
    <source>
        <dbReference type="PROSITE" id="PS50103"/>
    </source>
</evidence>
<evidence type="ECO:0000256" key="3">
    <source>
        <dbReference type="SAM" id="MobiDB-lite"/>
    </source>
</evidence>
<accession>A0A6P6UWH4</accession>
<organism evidence="6 7">
    <name type="scientific">Coffea arabica</name>
    <name type="common">Arabian coffee</name>
    <dbReference type="NCBI Taxonomy" id="13443"/>
    <lineage>
        <taxon>Eukaryota</taxon>
        <taxon>Viridiplantae</taxon>
        <taxon>Streptophyta</taxon>
        <taxon>Embryophyta</taxon>
        <taxon>Tracheophyta</taxon>
        <taxon>Spermatophyta</taxon>
        <taxon>Magnoliopsida</taxon>
        <taxon>eudicotyledons</taxon>
        <taxon>Gunneridae</taxon>
        <taxon>Pentapetalae</taxon>
        <taxon>asterids</taxon>
        <taxon>lamiids</taxon>
        <taxon>Gentianales</taxon>
        <taxon>Rubiaceae</taxon>
        <taxon>Ixoroideae</taxon>
        <taxon>Gardenieae complex</taxon>
        <taxon>Bertiereae - Coffeeae clade</taxon>
        <taxon>Coffeeae</taxon>
        <taxon>Coffea</taxon>
    </lineage>
</organism>
<feature type="compositionally biased region" description="Basic and acidic residues" evidence="3">
    <location>
        <begin position="514"/>
        <end position="523"/>
    </location>
</feature>
<dbReference type="GO" id="GO:0008270">
    <property type="term" value="F:zinc ion binding"/>
    <property type="evidence" value="ECO:0007669"/>
    <property type="project" value="UniProtKB-KW"/>
</dbReference>
<keyword evidence="4" id="KW-0472">Membrane</keyword>
<dbReference type="PANTHER" id="PTHR33400">
    <property type="entry name" value="ZINC FINGER CCCH DOMAIN-CONTAINING PROTEIN 6-RELATED"/>
    <property type="match status" value="1"/>
</dbReference>